<feature type="domain" description="DUF1868" evidence="2">
    <location>
        <begin position="20"/>
        <end position="134"/>
    </location>
</feature>
<evidence type="ECO:0000313" key="4">
    <source>
        <dbReference type="Proteomes" id="UP000295703"/>
    </source>
</evidence>
<keyword evidence="4" id="KW-1185">Reference proteome</keyword>
<comment type="caution">
    <text evidence="3">The sequence shown here is derived from an EMBL/GenBank/DDBJ whole genome shotgun (WGS) entry which is preliminary data.</text>
</comment>
<reference evidence="3 4" key="1">
    <citation type="submission" date="2018-12" db="EMBL/GenBank/DDBJ databases">
        <title>Genome sequence and assembly of Colletotrichum trifolii.</title>
        <authorList>
            <person name="Gan P."/>
            <person name="Shirasu K."/>
        </authorList>
    </citation>
    <scope>NUCLEOTIDE SEQUENCE [LARGE SCALE GENOMIC DNA]</scope>
    <source>
        <strain evidence="3 4">543-2</strain>
    </source>
</reference>
<dbReference type="Gene3D" id="3.90.1140.10">
    <property type="entry name" value="Cyclic phosphodiesterase"/>
    <property type="match status" value="1"/>
</dbReference>
<gene>
    <name evidence="3" type="ORF">CTRI78_v007902</name>
</gene>
<sequence length="238" mass="26354">MNAAQPSEGLPSYPAGAPSKFAPDGSVQPFPGNTIICHLSPSEPLYASMQSLSEKLAASNFAPVLSLLPAPSFHMTVFEGVCDQVRQPGYWPSDLALNAPLETCNTHFEKTLSSFKLTSDETPPYKMTVGGFDPLDTGIAVRLEGRTPAETDRVRALRNRLADALNIRHPVHESYGFHLSVAYLLRHLDDNQHRELNALLASHFENMPKHFELGAPEFCVFDDMFAFKRRFFLESSSS</sequence>
<evidence type="ECO:0000313" key="3">
    <source>
        <dbReference type="EMBL" id="TDZ49746.1"/>
    </source>
</evidence>
<dbReference type="InterPro" id="IPR015069">
    <property type="entry name" value="2H-PEstase_DUF1868"/>
</dbReference>
<organism evidence="3 4">
    <name type="scientific">Colletotrichum trifolii</name>
    <dbReference type="NCBI Taxonomy" id="5466"/>
    <lineage>
        <taxon>Eukaryota</taxon>
        <taxon>Fungi</taxon>
        <taxon>Dikarya</taxon>
        <taxon>Ascomycota</taxon>
        <taxon>Pezizomycotina</taxon>
        <taxon>Sordariomycetes</taxon>
        <taxon>Hypocreomycetidae</taxon>
        <taxon>Glomerellales</taxon>
        <taxon>Glomerellaceae</taxon>
        <taxon>Colletotrichum</taxon>
        <taxon>Colletotrichum orbiculare species complex</taxon>
    </lineage>
</organism>
<feature type="region of interest" description="Disordered" evidence="1">
    <location>
        <begin position="1"/>
        <end position="24"/>
    </location>
</feature>
<dbReference type="EMBL" id="RYZW01000090">
    <property type="protein sequence ID" value="TDZ49746.1"/>
    <property type="molecule type" value="Genomic_DNA"/>
</dbReference>
<name>A0A4R8R0U6_COLTR</name>
<dbReference type="AlphaFoldDB" id="A0A4R8R0U6"/>
<protein>
    <recommendedName>
        <fullName evidence="2">DUF1868 domain-containing protein</fullName>
    </recommendedName>
</protein>
<evidence type="ECO:0000259" key="2">
    <source>
        <dbReference type="Pfam" id="PF08975"/>
    </source>
</evidence>
<proteinExistence type="predicted"/>
<dbReference type="InterPro" id="IPR009097">
    <property type="entry name" value="Cyclic_Pdiesterase"/>
</dbReference>
<accession>A0A4R8R0U6</accession>
<evidence type="ECO:0000256" key="1">
    <source>
        <dbReference type="SAM" id="MobiDB-lite"/>
    </source>
</evidence>
<dbReference type="Proteomes" id="UP000295703">
    <property type="component" value="Unassembled WGS sequence"/>
</dbReference>
<dbReference type="Pfam" id="PF08975">
    <property type="entry name" value="2H-phosphodiest"/>
    <property type="match status" value="1"/>
</dbReference>
<dbReference type="SUPFAM" id="SSF55144">
    <property type="entry name" value="LigT-like"/>
    <property type="match status" value="1"/>
</dbReference>